<dbReference type="AlphaFoldDB" id="A0A1F7ZSS9"/>
<sequence length="136" mass="14535">MAFHGSNSGDSFGIRPSTQMFEYHGFGFELPHGKDVHHTNQISANTPVILVDAGAIRHNALGYVHELIQQSGFPTFATPMGKREADETLPTFGSVYAGSGSNEGVAARVESADLILSTGLLKSDFNTTGFYTEPAD</sequence>
<comment type="cofactor">
    <cofactor evidence="1">
        <name>thiamine diphosphate</name>
        <dbReference type="ChEBI" id="CHEBI:58937"/>
    </cofactor>
</comment>
<protein>
    <submittedName>
        <fullName evidence="7">Putative pyruvate decarboxylase</fullName>
    </submittedName>
</protein>
<name>A0A1F7ZSS9_9EURO</name>
<evidence type="ECO:0000256" key="4">
    <source>
        <dbReference type="ARBA" id="ARBA00022842"/>
    </source>
</evidence>
<dbReference type="GO" id="GO:0000287">
    <property type="term" value="F:magnesium ion binding"/>
    <property type="evidence" value="ECO:0007669"/>
    <property type="project" value="InterPro"/>
</dbReference>
<dbReference type="GO" id="GO:0005634">
    <property type="term" value="C:nucleus"/>
    <property type="evidence" value="ECO:0007669"/>
    <property type="project" value="TreeGrafter"/>
</dbReference>
<dbReference type="STRING" id="109264.A0A1F7ZSS9"/>
<proteinExistence type="inferred from homology"/>
<dbReference type="PANTHER" id="PTHR43452">
    <property type="entry name" value="PYRUVATE DECARBOXYLASE"/>
    <property type="match status" value="1"/>
</dbReference>
<keyword evidence="8" id="KW-1185">Reference proteome</keyword>
<dbReference type="InterPro" id="IPR029035">
    <property type="entry name" value="DHS-like_NAD/FAD-binding_dom"/>
</dbReference>
<dbReference type="InterPro" id="IPR012000">
    <property type="entry name" value="Thiamin_PyroP_enz_cen_dom"/>
</dbReference>
<evidence type="ECO:0000256" key="5">
    <source>
        <dbReference type="ARBA" id="ARBA00023052"/>
    </source>
</evidence>
<gene>
    <name evidence="7" type="ORF">ABOM_008341</name>
</gene>
<dbReference type="RefSeq" id="XP_022386211.1">
    <property type="nucleotide sequence ID" value="XM_022535470.1"/>
</dbReference>
<dbReference type="EMBL" id="LYCR01000088">
    <property type="protein sequence ID" value="OGM42494.1"/>
    <property type="molecule type" value="Genomic_DNA"/>
</dbReference>
<evidence type="ECO:0000259" key="6">
    <source>
        <dbReference type="Pfam" id="PF00205"/>
    </source>
</evidence>
<evidence type="ECO:0000256" key="3">
    <source>
        <dbReference type="ARBA" id="ARBA00022723"/>
    </source>
</evidence>
<reference evidence="7 8" key="1">
    <citation type="journal article" date="2016" name="Genome Biol. Evol.">
        <title>Draft genome sequence of an aflatoxigenic Aspergillus species, A. bombycis.</title>
        <authorList>
            <person name="Moore G.G."/>
            <person name="Mack B.M."/>
            <person name="Beltz S.B."/>
            <person name="Gilbert M.K."/>
        </authorList>
    </citation>
    <scope>NUCLEOTIDE SEQUENCE [LARGE SCALE GENOMIC DNA]</scope>
    <source>
        <strain evidence="8">NRRL 26010</strain>
    </source>
</reference>
<keyword evidence="7" id="KW-0670">Pyruvate</keyword>
<keyword evidence="5" id="KW-0786">Thiamine pyrophosphate</keyword>
<dbReference type="Gene3D" id="3.40.50.1220">
    <property type="entry name" value="TPP-binding domain"/>
    <property type="match status" value="1"/>
</dbReference>
<dbReference type="GO" id="GO:0000949">
    <property type="term" value="P:aromatic amino acid family catabolic process to alcohol via Ehrlich pathway"/>
    <property type="evidence" value="ECO:0007669"/>
    <property type="project" value="TreeGrafter"/>
</dbReference>
<feature type="domain" description="Thiamine pyrophosphate enzyme central" evidence="6">
    <location>
        <begin position="43"/>
        <end position="132"/>
    </location>
</feature>
<dbReference type="Pfam" id="PF00205">
    <property type="entry name" value="TPP_enzyme_M"/>
    <property type="match status" value="1"/>
</dbReference>
<keyword evidence="4" id="KW-0460">Magnesium</keyword>
<accession>A0A1F7ZSS9</accession>
<dbReference type="Proteomes" id="UP000179179">
    <property type="component" value="Unassembled WGS sequence"/>
</dbReference>
<evidence type="ECO:0000256" key="2">
    <source>
        <dbReference type="ARBA" id="ARBA00007812"/>
    </source>
</evidence>
<evidence type="ECO:0000313" key="8">
    <source>
        <dbReference type="Proteomes" id="UP000179179"/>
    </source>
</evidence>
<dbReference type="PANTHER" id="PTHR43452:SF30">
    <property type="entry name" value="PYRUVATE DECARBOXYLASE ISOZYME 1-RELATED"/>
    <property type="match status" value="1"/>
</dbReference>
<dbReference type="SUPFAM" id="SSF52467">
    <property type="entry name" value="DHS-like NAD/FAD-binding domain"/>
    <property type="match status" value="1"/>
</dbReference>
<evidence type="ECO:0000256" key="1">
    <source>
        <dbReference type="ARBA" id="ARBA00001964"/>
    </source>
</evidence>
<organism evidence="7 8">
    <name type="scientific">Aspergillus bombycis</name>
    <dbReference type="NCBI Taxonomy" id="109264"/>
    <lineage>
        <taxon>Eukaryota</taxon>
        <taxon>Fungi</taxon>
        <taxon>Dikarya</taxon>
        <taxon>Ascomycota</taxon>
        <taxon>Pezizomycotina</taxon>
        <taxon>Eurotiomycetes</taxon>
        <taxon>Eurotiomycetidae</taxon>
        <taxon>Eurotiales</taxon>
        <taxon>Aspergillaceae</taxon>
        <taxon>Aspergillus</taxon>
    </lineage>
</organism>
<comment type="caution">
    <text evidence="7">The sequence shown here is derived from an EMBL/GenBank/DDBJ whole genome shotgun (WGS) entry which is preliminary data.</text>
</comment>
<dbReference type="GO" id="GO:0005829">
    <property type="term" value="C:cytosol"/>
    <property type="evidence" value="ECO:0007669"/>
    <property type="project" value="TreeGrafter"/>
</dbReference>
<evidence type="ECO:0000313" key="7">
    <source>
        <dbReference type="EMBL" id="OGM42494.1"/>
    </source>
</evidence>
<comment type="similarity">
    <text evidence="2">Belongs to the TPP enzyme family.</text>
</comment>
<dbReference type="OrthoDB" id="3970464at2759"/>
<dbReference type="InterPro" id="IPR012110">
    <property type="entry name" value="PDC/IPDC-like"/>
</dbReference>
<dbReference type="GeneID" id="34451731"/>
<dbReference type="GO" id="GO:0004737">
    <property type="term" value="F:pyruvate decarboxylase activity"/>
    <property type="evidence" value="ECO:0007669"/>
    <property type="project" value="TreeGrafter"/>
</dbReference>
<keyword evidence="3" id="KW-0479">Metal-binding</keyword>
<dbReference type="GO" id="GO:0030976">
    <property type="term" value="F:thiamine pyrophosphate binding"/>
    <property type="evidence" value="ECO:0007669"/>
    <property type="project" value="InterPro"/>
</dbReference>